<organism evidence="2 3">
    <name type="scientific">Nosema bombycis (strain CQ1 / CVCC 102059)</name>
    <name type="common">Microsporidian parasite</name>
    <name type="synonym">Pebrine of silkworm</name>
    <dbReference type="NCBI Taxonomy" id="578461"/>
    <lineage>
        <taxon>Eukaryota</taxon>
        <taxon>Fungi</taxon>
        <taxon>Fungi incertae sedis</taxon>
        <taxon>Microsporidia</taxon>
        <taxon>Nosematidae</taxon>
        <taxon>Nosema</taxon>
    </lineage>
</organism>
<feature type="signal peptide" evidence="1">
    <location>
        <begin position="1"/>
        <end position="15"/>
    </location>
</feature>
<keyword evidence="1" id="KW-0732">Signal</keyword>
<dbReference type="HOGENOM" id="CLU_152081_0_0_1"/>
<keyword evidence="3" id="KW-1185">Reference proteome</keyword>
<evidence type="ECO:0000313" key="3">
    <source>
        <dbReference type="Proteomes" id="UP000016927"/>
    </source>
</evidence>
<dbReference type="Proteomes" id="UP000016927">
    <property type="component" value="Unassembled WGS sequence"/>
</dbReference>
<reference evidence="2 3" key="1">
    <citation type="journal article" date="2013" name="BMC Genomics">
        <title>Comparative genomics of parasitic silkworm microsporidia reveal an association between genome expansion and host adaptation.</title>
        <authorList>
            <person name="Pan G."/>
            <person name="Xu J."/>
            <person name="Li T."/>
            <person name="Xia Q."/>
            <person name="Liu S.L."/>
            <person name="Zhang G."/>
            <person name="Li S."/>
            <person name="Li C."/>
            <person name="Liu H."/>
            <person name="Yang L."/>
            <person name="Liu T."/>
            <person name="Zhang X."/>
            <person name="Wu Z."/>
            <person name="Fan W."/>
            <person name="Dang X."/>
            <person name="Xiang H."/>
            <person name="Tao M."/>
            <person name="Li Y."/>
            <person name="Hu J."/>
            <person name="Li Z."/>
            <person name="Lin L."/>
            <person name="Luo J."/>
            <person name="Geng L."/>
            <person name="Wang L."/>
            <person name="Long M."/>
            <person name="Wan Y."/>
            <person name="He N."/>
            <person name="Zhang Z."/>
            <person name="Lu C."/>
            <person name="Keeling P.J."/>
            <person name="Wang J."/>
            <person name="Xiang Z."/>
            <person name="Zhou Z."/>
        </authorList>
    </citation>
    <scope>NUCLEOTIDE SEQUENCE [LARGE SCALE GENOMIC DNA]</scope>
    <source>
        <strain evidence="3">CQ1 / CVCC 102059</strain>
    </source>
</reference>
<gene>
    <name evidence="2" type="ORF">NBO_43g0005</name>
</gene>
<feature type="chain" id="PRO_5012294200" evidence="1">
    <location>
        <begin position="16"/>
        <end position="141"/>
    </location>
</feature>
<accession>R0MIK9</accession>
<protein>
    <submittedName>
        <fullName evidence="2">Uncharacterized protein</fullName>
    </submittedName>
</protein>
<name>R0MIK9_NOSB1</name>
<sequence length="141" mass="15524">MNISVLLILSTLVYCEPFKKERQLIKRSKNYSKSATSIVTTIKKASAVLCPMAIPLLSTLELMIDLFGNNIKALEFALKEYDSKKIKKNELKPTAAKELKRLGGLSVSVSELSKTVFAKFVSPGTMKPKNLRAVADGCTIN</sequence>
<evidence type="ECO:0000256" key="1">
    <source>
        <dbReference type="SAM" id="SignalP"/>
    </source>
</evidence>
<dbReference type="VEuPathDB" id="MicrosporidiaDB:NBO_43g0005"/>
<proteinExistence type="predicted"/>
<dbReference type="EMBL" id="KB908951">
    <property type="protein sequence ID" value="EOB14000.1"/>
    <property type="molecule type" value="Genomic_DNA"/>
</dbReference>
<dbReference type="AlphaFoldDB" id="R0MIK9"/>
<evidence type="ECO:0000313" key="2">
    <source>
        <dbReference type="EMBL" id="EOB14000.1"/>
    </source>
</evidence>